<dbReference type="Pfam" id="PF14368">
    <property type="entry name" value="LTP_2"/>
    <property type="match status" value="1"/>
</dbReference>
<name>A0A8J5KK98_ZINOF</name>
<dbReference type="InterPro" id="IPR016140">
    <property type="entry name" value="Bifunc_inhib/LTP/seed_store"/>
</dbReference>
<sequence length="119" mass="12465">MSSSNRSMTLILLCAVVVVVVVVVAAADDSLQQQCAQASSSLFPCIDYGDGHSDRPSSDCCTTVGDIRSTRPVCLCFVIQQTHNASSGFRTLGLRVDRLLTLPAACSLVNASVSNCPGN</sequence>
<organism evidence="4 5">
    <name type="scientific">Zingiber officinale</name>
    <name type="common">Ginger</name>
    <name type="synonym">Amomum zingiber</name>
    <dbReference type="NCBI Taxonomy" id="94328"/>
    <lineage>
        <taxon>Eukaryota</taxon>
        <taxon>Viridiplantae</taxon>
        <taxon>Streptophyta</taxon>
        <taxon>Embryophyta</taxon>
        <taxon>Tracheophyta</taxon>
        <taxon>Spermatophyta</taxon>
        <taxon>Magnoliopsida</taxon>
        <taxon>Liliopsida</taxon>
        <taxon>Zingiberales</taxon>
        <taxon>Zingiberaceae</taxon>
        <taxon>Zingiber</taxon>
    </lineage>
</organism>
<dbReference type="AlphaFoldDB" id="A0A8J5KK98"/>
<protein>
    <recommendedName>
        <fullName evidence="3">Bifunctional inhibitor/plant lipid transfer protein/seed storage helical domain-containing protein</fullName>
    </recommendedName>
</protein>
<accession>A0A8J5KK98</accession>
<keyword evidence="5" id="KW-1185">Reference proteome</keyword>
<dbReference type="EMBL" id="JACMSC010000015">
    <property type="protein sequence ID" value="KAG6486813.1"/>
    <property type="molecule type" value="Genomic_DNA"/>
</dbReference>
<feature type="signal peptide" evidence="2">
    <location>
        <begin position="1"/>
        <end position="26"/>
    </location>
</feature>
<comment type="caution">
    <text evidence="4">The sequence shown here is derived from an EMBL/GenBank/DDBJ whole genome shotgun (WGS) entry which is preliminary data.</text>
</comment>
<dbReference type="Proteomes" id="UP000734854">
    <property type="component" value="Unassembled WGS sequence"/>
</dbReference>
<dbReference type="SMART" id="SM00499">
    <property type="entry name" value="AAI"/>
    <property type="match status" value="1"/>
</dbReference>
<gene>
    <name evidence="4" type="ORF">ZIOFF_055393</name>
</gene>
<reference evidence="4 5" key="1">
    <citation type="submission" date="2020-08" db="EMBL/GenBank/DDBJ databases">
        <title>Plant Genome Project.</title>
        <authorList>
            <person name="Zhang R.-G."/>
        </authorList>
    </citation>
    <scope>NUCLEOTIDE SEQUENCE [LARGE SCALE GENOMIC DNA]</scope>
    <source>
        <tissue evidence="4">Rhizome</tissue>
    </source>
</reference>
<evidence type="ECO:0000256" key="2">
    <source>
        <dbReference type="SAM" id="SignalP"/>
    </source>
</evidence>
<proteinExistence type="inferred from homology"/>
<dbReference type="PANTHER" id="PTHR33044">
    <property type="entry name" value="BIFUNCTIONAL INHIBITOR/LIPID-TRANSFER PROTEIN/SEED STORAGE 2S ALBUMIN SUPERFAMILY PROTEIN-RELATED"/>
    <property type="match status" value="1"/>
</dbReference>
<evidence type="ECO:0000313" key="4">
    <source>
        <dbReference type="EMBL" id="KAG6486813.1"/>
    </source>
</evidence>
<comment type="similarity">
    <text evidence="1">Belongs to the plant LTP family.</text>
</comment>
<evidence type="ECO:0000259" key="3">
    <source>
        <dbReference type="SMART" id="SM00499"/>
    </source>
</evidence>
<dbReference type="OrthoDB" id="1882492at2759"/>
<dbReference type="InterPro" id="IPR043325">
    <property type="entry name" value="LTSS"/>
</dbReference>
<evidence type="ECO:0000256" key="1">
    <source>
        <dbReference type="ARBA" id="ARBA00009748"/>
    </source>
</evidence>
<feature type="chain" id="PRO_5035271447" description="Bifunctional inhibitor/plant lipid transfer protein/seed storage helical domain-containing protein" evidence="2">
    <location>
        <begin position="27"/>
        <end position="119"/>
    </location>
</feature>
<dbReference type="CDD" id="cd00010">
    <property type="entry name" value="AAI_LTSS"/>
    <property type="match status" value="1"/>
</dbReference>
<keyword evidence="2" id="KW-0732">Signal</keyword>
<feature type="domain" description="Bifunctional inhibitor/plant lipid transfer protein/seed storage helical" evidence="3">
    <location>
        <begin position="35"/>
        <end position="116"/>
    </location>
</feature>
<evidence type="ECO:0000313" key="5">
    <source>
        <dbReference type="Proteomes" id="UP000734854"/>
    </source>
</evidence>